<reference evidence="2" key="2">
    <citation type="submission" date="2015-01" db="EMBL/GenBank/DDBJ databases">
        <title>Evolutionary Origins and Diversification of the Mycorrhizal Mutualists.</title>
        <authorList>
            <consortium name="DOE Joint Genome Institute"/>
            <consortium name="Mycorrhizal Genomics Consortium"/>
            <person name="Kohler A."/>
            <person name="Kuo A."/>
            <person name="Nagy L.G."/>
            <person name="Floudas D."/>
            <person name="Copeland A."/>
            <person name="Barry K.W."/>
            <person name="Cichocki N."/>
            <person name="Veneault-Fourrey C."/>
            <person name="LaButti K."/>
            <person name="Lindquist E.A."/>
            <person name="Lipzen A."/>
            <person name="Lundell T."/>
            <person name="Morin E."/>
            <person name="Murat C."/>
            <person name="Riley R."/>
            <person name="Ohm R."/>
            <person name="Sun H."/>
            <person name="Tunlid A."/>
            <person name="Henrissat B."/>
            <person name="Grigoriev I.V."/>
            <person name="Hibbett D.S."/>
            <person name="Martin F."/>
        </authorList>
    </citation>
    <scope>NUCLEOTIDE SEQUENCE [LARGE SCALE GENOMIC DNA]</scope>
    <source>
        <strain evidence="2">Marx 270</strain>
    </source>
</reference>
<name>A0A0C3P2H0_PISTI</name>
<evidence type="ECO:0000313" key="2">
    <source>
        <dbReference type="Proteomes" id="UP000054217"/>
    </source>
</evidence>
<accession>A0A0C3P2H0</accession>
<gene>
    <name evidence="1" type="ORF">M404DRAFT_998655</name>
</gene>
<keyword evidence="2" id="KW-1185">Reference proteome</keyword>
<evidence type="ECO:0000313" key="1">
    <source>
        <dbReference type="EMBL" id="KIO07235.1"/>
    </source>
</evidence>
<dbReference type="AlphaFoldDB" id="A0A0C3P2H0"/>
<organism evidence="1 2">
    <name type="scientific">Pisolithus tinctorius Marx 270</name>
    <dbReference type="NCBI Taxonomy" id="870435"/>
    <lineage>
        <taxon>Eukaryota</taxon>
        <taxon>Fungi</taxon>
        <taxon>Dikarya</taxon>
        <taxon>Basidiomycota</taxon>
        <taxon>Agaricomycotina</taxon>
        <taxon>Agaricomycetes</taxon>
        <taxon>Agaricomycetidae</taxon>
        <taxon>Boletales</taxon>
        <taxon>Sclerodermatineae</taxon>
        <taxon>Pisolithaceae</taxon>
        <taxon>Pisolithus</taxon>
    </lineage>
</organism>
<reference evidence="1 2" key="1">
    <citation type="submission" date="2014-04" db="EMBL/GenBank/DDBJ databases">
        <authorList>
            <consortium name="DOE Joint Genome Institute"/>
            <person name="Kuo A."/>
            <person name="Kohler A."/>
            <person name="Costa M.D."/>
            <person name="Nagy L.G."/>
            <person name="Floudas D."/>
            <person name="Copeland A."/>
            <person name="Barry K.W."/>
            <person name="Cichocki N."/>
            <person name="Veneault-Fourrey C."/>
            <person name="LaButti K."/>
            <person name="Lindquist E.A."/>
            <person name="Lipzen A."/>
            <person name="Lundell T."/>
            <person name="Morin E."/>
            <person name="Murat C."/>
            <person name="Sun H."/>
            <person name="Tunlid A."/>
            <person name="Henrissat B."/>
            <person name="Grigoriev I.V."/>
            <person name="Hibbett D.S."/>
            <person name="Martin F."/>
            <person name="Nordberg H.P."/>
            <person name="Cantor M.N."/>
            <person name="Hua S.X."/>
        </authorList>
    </citation>
    <scope>NUCLEOTIDE SEQUENCE [LARGE SCALE GENOMIC DNA]</scope>
    <source>
        <strain evidence="1 2">Marx 270</strain>
    </source>
</reference>
<dbReference type="Proteomes" id="UP000054217">
    <property type="component" value="Unassembled WGS sequence"/>
</dbReference>
<protein>
    <submittedName>
        <fullName evidence="1">Uncharacterized protein</fullName>
    </submittedName>
</protein>
<proteinExistence type="predicted"/>
<dbReference type="OrthoDB" id="2666223at2759"/>
<sequence>MHPRSNTTHFGKFIAILKRMWSQSSGSDTPITRTASESPILPRIDTGPSIKKLLLPDERSMSDMRLPPIESIDTTIHVPWLLVAAEERRKLSEDVVVESDAVSMASLVSCSTHTGRVDVQDRAGGANVAGYRLSTGESFMNSISSGGLHLWNGNTNGVDIRSGQSPPLPSVVRVPGNMPPKMPAQPLSEKQQNSVDLTLVSTFRRIRRLLVPGEDKLPLTQKAICIAPAQCAEVNAVSFLSVVASSLTSSYVADSGRINWRSKSTDESFPSLRVCPVS</sequence>
<dbReference type="EMBL" id="KN831961">
    <property type="protein sequence ID" value="KIO07235.1"/>
    <property type="molecule type" value="Genomic_DNA"/>
</dbReference>
<dbReference type="HOGENOM" id="CLU_1001567_0_0_1"/>
<dbReference type="InParanoid" id="A0A0C3P2H0"/>